<feature type="compositionally biased region" description="Basic and acidic residues" evidence="1">
    <location>
        <begin position="466"/>
        <end position="479"/>
    </location>
</feature>
<protein>
    <submittedName>
        <fullName evidence="2">Uncharacterized protein</fullName>
    </submittedName>
</protein>
<evidence type="ECO:0000313" key="2">
    <source>
        <dbReference type="EMBL" id="KJP85867.1"/>
    </source>
</evidence>
<organism evidence="2 3">
    <name type="scientific">Plasmodium fragile</name>
    <dbReference type="NCBI Taxonomy" id="5857"/>
    <lineage>
        <taxon>Eukaryota</taxon>
        <taxon>Sar</taxon>
        <taxon>Alveolata</taxon>
        <taxon>Apicomplexa</taxon>
        <taxon>Aconoidasida</taxon>
        <taxon>Haemosporida</taxon>
        <taxon>Plasmodiidae</taxon>
        <taxon>Plasmodium</taxon>
        <taxon>Plasmodium (Plasmodium)</taxon>
    </lineage>
</organism>
<dbReference type="VEuPathDB" id="PlasmoDB:AK88_04515"/>
<dbReference type="RefSeq" id="XP_012337548.1">
    <property type="nucleotide sequence ID" value="XM_012482125.1"/>
</dbReference>
<feature type="region of interest" description="Disordered" evidence="1">
    <location>
        <begin position="67"/>
        <end position="87"/>
    </location>
</feature>
<feature type="region of interest" description="Disordered" evidence="1">
    <location>
        <begin position="109"/>
        <end position="175"/>
    </location>
</feature>
<keyword evidence="3" id="KW-1185">Reference proteome</keyword>
<gene>
    <name evidence="2" type="ORF">AK88_04515</name>
</gene>
<feature type="compositionally biased region" description="Basic and acidic residues" evidence="1">
    <location>
        <begin position="204"/>
        <end position="213"/>
    </location>
</feature>
<evidence type="ECO:0000256" key="1">
    <source>
        <dbReference type="SAM" id="MobiDB-lite"/>
    </source>
</evidence>
<feature type="compositionally biased region" description="Basic and acidic residues" evidence="1">
    <location>
        <begin position="581"/>
        <end position="610"/>
    </location>
</feature>
<proteinExistence type="predicted"/>
<dbReference type="OrthoDB" id="387167at2759"/>
<dbReference type="Proteomes" id="UP000054561">
    <property type="component" value="Unassembled WGS sequence"/>
</dbReference>
<feature type="region of interest" description="Disordered" evidence="1">
    <location>
        <begin position="460"/>
        <end position="503"/>
    </location>
</feature>
<feature type="region of interest" description="Disordered" evidence="1">
    <location>
        <begin position="1488"/>
        <end position="1527"/>
    </location>
</feature>
<feature type="region of interest" description="Disordered" evidence="1">
    <location>
        <begin position="190"/>
        <end position="249"/>
    </location>
</feature>
<evidence type="ECO:0000313" key="3">
    <source>
        <dbReference type="Proteomes" id="UP000054561"/>
    </source>
</evidence>
<feature type="compositionally biased region" description="Basic and acidic residues" evidence="1">
    <location>
        <begin position="71"/>
        <end position="85"/>
    </location>
</feature>
<name>A0A0D9QGC5_PLAFR</name>
<feature type="compositionally biased region" description="Basic and acidic residues" evidence="1">
    <location>
        <begin position="619"/>
        <end position="670"/>
    </location>
</feature>
<feature type="region of interest" description="Disordered" evidence="1">
    <location>
        <begin position="534"/>
        <end position="686"/>
    </location>
</feature>
<feature type="compositionally biased region" description="Basic and acidic residues" evidence="1">
    <location>
        <begin position="234"/>
        <end position="246"/>
    </location>
</feature>
<feature type="compositionally biased region" description="Low complexity" evidence="1">
    <location>
        <begin position="336"/>
        <end position="350"/>
    </location>
</feature>
<dbReference type="OMA" id="GVHNEVD"/>
<dbReference type="EMBL" id="KQ001709">
    <property type="protein sequence ID" value="KJP85867.1"/>
    <property type="molecule type" value="Genomic_DNA"/>
</dbReference>
<feature type="region of interest" description="Disordered" evidence="1">
    <location>
        <begin position="272"/>
        <end position="355"/>
    </location>
</feature>
<sequence length="1659" mass="183940">MNNLSNWTNGIEGETQETNMKDTNRDLPVEDSTYECRIEGLQTEGCYSDVTNLGEAASLYLEAIQQGSARESSHSNDSLDKESRMCEQVSANNDISLERHDSCLNTLANSALSGMEGPPQNVERDQGDAGIRAGGHDQGNGQASDYQNGLMNDHPGNHINDHGANPSEAAPPVAAQQSVKVNQNNLHDEQNEKAGNHTSSQLQIEEKQTDGRAKCSLQGEYRKTTKEITQPTQRENHCSEKSHSSDVNDYTHFGKREREAAQVEGIRKVSVTGESFVGEDPRGDYCDADNANLPPYQEEQNEKYKNNDEVLGKGNEPRVSAPSDDAINNTSLGTDASRSSESIGSSARAADQIQMDSKTSVNCEITQHEYKKKRDITEVGDDSHLSNAKKKINFYGPVNNTLTCDHEGRGNCDAAEFEASKMRSPSRGALGFDGAEANVQGSYKPNINESESMPSSEFIAAQGKEGVPREEGTAEREAPSDTLQSGDIAHPSDSALPNGTVRTSAPPNVCTTCNAQENACDKIQDLARLQKPDTLPTSLKCKMDSMPPEMHAESGTSPPNEIAHAHAPLTKLPTPFYVHNAEGKLPRREKNGKDGEDETNIDRREKEKKLRNQTIVHNLESENKTEHKLPVEREITVEAEKKTEKFKIEKNPNLEKNQRNEKITSSEKNSKGQKGTPRTQTTQTSKNAQVALHTLMEQTAHAPNSTTTSTPVRSSMSFNEVPLENLNQGLHDKQMQNSKQFPSQHEERYPSDNQPFPMDQGTNTFSTKHHSSVELVGASNLQKEPLMENLENGTTLNDHIDICTLGSEAQGEELKVHLPYDKNEIINGDLARGTHVTSLKTAGVANAHHSGNHLSSANTGTSQRSGSGVNGVSDQDTGILMNGQQLQNFLNEQMKTGNPVHRELPIDTIPKQMIKKKVSEDTIIQDNENEHIEYSNNDMVMREVSQDTIVNDMMEDTNMSMERNKEMILKKITQDAVISSIHKPNVVQVNNDRLGKNVNLDTTISCMHSEDVGSVRKDILLQKLNEHEAMGELLGGMSGMKGVGVVSGMEDMDGVARMNGRNGMHHMEDVNEESTRDDVYHPHHVLYNHNPQSEMNGSSFKEQIDLQRIMGFQDQQSLISCAHNDSLGNHCEVNGAYNNGLNNHSMHSNNKEVDSCSNVDFTDDKYSQWFDTIYTVCVKLDDLCCKLNSDYPHSMHIWESNGNPSVYDLKSAFQNSNNLKMLSQSNQVDKVPGGVSATVPPSIYNDLNSSHSSGNSNYRYAVTHVGNNNEGAMKRHDHFVQDNFDNGLPVHVKNNCKDLRRMYGMNNINGNNQCVKDLAHVYSACDDHLRRIQTKNENGRDGRRIQQECALQRELYNHGNSSALHDNALLYDREKNGMKNNIAVLPGGISKDALELLHAYGKADPRVNDRFKVELYNALPQYKGHGDGTERVNHGNCGHRGAAPFSRGIPAVINNSSNDMPPRNGDCLSMANNLNANGLMQYVKNENNDRSKNANDASANTTKRKKGGKKNTANNSKSVEKRNIKKYGTVNRPSSKIIKNESEFEYLLELSDKEGPNLENPDDLKCDVAGVYWDKRSWIASWYDNGKRYYKSFSAKTHGFYKSKFWAIKVRLSKVKGQTIFGKNCRKNKDADGSNSVHNNLTFNSSIVSENNNVLLGNI</sequence>
<feature type="compositionally biased region" description="Polar residues" evidence="1">
    <location>
        <begin position="672"/>
        <end position="686"/>
    </location>
</feature>
<reference evidence="2 3" key="1">
    <citation type="submission" date="2014-03" db="EMBL/GenBank/DDBJ databases">
        <title>The Genome Sequence of Plasmodium fragile nilgiri.</title>
        <authorList>
            <consortium name="The Broad Institute Genomics Platform"/>
            <consortium name="The Broad Institute Genome Sequencing Center for Infectious Disease"/>
            <person name="Neafsey D."/>
            <person name="Duraisingh M."/>
            <person name="Young S.K."/>
            <person name="Zeng Q."/>
            <person name="Gargeya S."/>
            <person name="Abouelleil A."/>
            <person name="Alvarado L."/>
            <person name="Chapman S.B."/>
            <person name="Gainer-Dewar J."/>
            <person name="Goldberg J."/>
            <person name="Griggs A."/>
            <person name="Gujja S."/>
            <person name="Hansen M."/>
            <person name="Howarth C."/>
            <person name="Imamovic A."/>
            <person name="Larimer J."/>
            <person name="Pearson M."/>
            <person name="Poon T.W."/>
            <person name="Priest M."/>
            <person name="Roberts A."/>
            <person name="Saif S."/>
            <person name="Shea T."/>
            <person name="Sykes S."/>
            <person name="Wortman J."/>
            <person name="Nusbaum C."/>
            <person name="Birren B."/>
        </authorList>
    </citation>
    <scope>NUCLEOTIDE SEQUENCE [LARGE SCALE GENOMIC DNA]</scope>
    <source>
        <strain evidence="3">nilgiri</strain>
    </source>
</reference>
<feature type="compositionally biased region" description="Polar residues" evidence="1">
    <location>
        <begin position="139"/>
        <end position="150"/>
    </location>
</feature>
<feature type="compositionally biased region" description="Basic and acidic residues" evidence="1">
    <location>
        <begin position="300"/>
        <end position="311"/>
    </location>
</feature>
<dbReference type="Gene3D" id="1.20.5.2050">
    <property type="match status" value="1"/>
</dbReference>
<feature type="compositionally biased region" description="Polar residues" evidence="1">
    <location>
        <begin position="852"/>
        <end position="877"/>
    </location>
</feature>
<feature type="region of interest" description="Disordered" evidence="1">
    <location>
        <begin position="1"/>
        <end position="26"/>
    </location>
</feature>
<dbReference type="GeneID" id="24269829"/>
<feature type="region of interest" description="Disordered" evidence="1">
    <location>
        <begin position="848"/>
        <end position="877"/>
    </location>
</feature>
<accession>A0A0D9QGC5</accession>